<feature type="domain" description="DDH" evidence="6">
    <location>
        <begin position="78"/>
        <end position="220"/>
    </location>
</feature>
<dbReference type="InterPro" id="IPR038763">
    <property type="entry name" value="DHH_sf"/>
</dbReference>
<dbReference type="Proteomes" id="UP000621540">
    <property type="component" value="Unassembled WGS sequence"/>
</dbReference>
<name>A0ABR7IC27_9FIRM</name>
<evidence type="ECO:0000256" key="1">
    <source>
        <dbReference type="ARBA" id="ARBA00005915"/>
    </source>
</evidence>
<comment type="caution">
    <text evidence="9">The sequence shown here is derived from an EMBL/GenBank/DDBJ whole genome shotgun (WGS) entry which is preliminary data.</text>
</comment>
<keyword evidence="10" id="KW-1185">Reference proteome</keyword>
<evidence type="ECO:0000313" key="9">
    <source>
        <dbReference type="EMBL" id="MBC5754494.1"/>
    </source>
</evidence>
<feature type="domain" description="RecJ OB" evidence="8">
    <location>
        <begin position="461"/>
        <end position="584"/>
    </location>
</feature>
<dbReference type="InterPro" id="IPR001667">
    <property type="entry name" value="DDH_dom"/>
</dbReference>
<evidence type="ECO:0000259" key="6">
    <source>
        <dbReference type="Pfam" id="PF01368"/>
    </source>
</evidence>
<accession>A0ABR7IC27</accession>
<evidence type="ECO:0000256" key="2">
    <source>
        <dbReference type="ARBA" id="ARBA00019841"/>
    </source>
</evidence>
<organism evidence="9 10">
    <name type="scientific">Roseburia yibonii</name>
    <dbReference type="NCBI Taxonomy" id="2763063"/>
    <lineage>
        <taxon>Bacteria</taxon>
        <taxon>Bacillati</taxon>
        <taxon>Bacillota</taxon>
        <taxon>Clostridia</taxon>
        <taxon>Lachnospirales</taxon>
        <taxon>Lachnospiraceae</taxon>
        <taxon>Roseburia</taxon>
    </lineage>
</organism>
<dbReference type="InterPro" id="IPR003156">
    <property type="entry name" value="DHHA1_dom"/>
</dbReference>
<keyword evidence="3" id="KW-0540">Nuclease</keyword>
<comment type="similarity">
    <text evidence="1">Belongs to the RecJ family.</text>
</comment>
<dbReference type="GO" id="GO:0004527">
    <property type="term" value="F:exonuclease activity"/>
    <property type="evidence" value="ECO:0007669"/>
    <property type="project" value="UniProtKB-KW"/>
</dbReference>
<dbReference type="PANTHER" id="PTHR30255:SF2">
    <property type="entry name" value="SINGLE-STRANDED-DNA-SPECIFIC EXONUCLEASE RECJ"/>
    <property type="match status" value="1"/>
</dbReference>
<evidence type="ECO:0000259" key="7">
    <source>
        <dbReference type="Pfam" id="PF02272"/>
    </source>
</evidence>
<dbReference type="Pfam" id="PF01368">
    <property type="entry name" value="DHH"/>
    <property type="match status" value="1"/>
</dbReference>
<dbReference type="Pfam" id="PF17768">
    <property type="entry name" value="RecJ_OB"/>
    <property type="match status" value="1"/>
</dbReference>
<sequence length="587" mass="65737">MNERWIEIRKGADFAKIGETFSIDPVIARLIRNRDVTEMDEIRSYLYGGTEGLHDPRTMRDMEKAVSIITDKIKQGKQIRIIGDYDIDGVSATYILLKGLRRVGACASVKIPDRMKDGYGINEHLILRAKEDGVDTILTCDNGIAALDAIAYAKKEGMTVVVTDHHDIPFEETDGERHYLKSEADAIVNPHQPDCAYPYKMLCGAAIAWKFIQVLYETCGIPVEEADEFLENAAFATVGDVVDLTGENRLIVRLGLEKLHHTKSPGMRALILQNNLRPEEVKSYHIGFVLGPCINASGRLDTAKRSLELLLAEDEKTASAYASDLIALNESRKDMTHQGVEAACEKIGADGIDRQKVMIIYLPDCHESLAGIIAGRIRERYNHPVFVLTDAEDGVKGSGRSIEAYSMYEEMTKCKDLFTKFGGHPMAAGLSLPKENIPEFVRRMNENCTLTEADFAPVVNIDIAMPLCYITERLIGQLNLLEPFGKENTKPVFAARNILVHSARVVGKNANVLRLSLVMEDGRWMQAVHFGDPEDFFSYVLEKYGEQETERLKAGRGSKVAMSFVYYPKINEYNGERSIQIVVQKYR</sequence>
<evidence type="ECO:0000259" key="8">
    <source>
        <dbReference type="Pfam" id="PF17768"/>
    </source>
</evidence>
<dbReference type="Gene3D" id="3.10.310.30">
    <property type="match status" value="1"/>
</dbReference>
<dbReference type="SUPFAM" id="SSF64182">
    <property type="entry name" value="DHH phosphoesterases"/>
    <property type="match status" value="1"/>
</dbReference>
<reference evidence="9 10" key="1">
    <citation type="submission" date="2020-08" db="EMBL/GenBank/DDBJ databases">
        <title>Genome public.</title>
        <authorList>
            <person name="Liu C."/>
            <person name="Sun Q."/>
        </authorList>
    </citation>
    <scope>NUCLEOTIDE SEQUENCE [LARGE SCALE GENOMIC DNA]</scope>
    <source>
        <strain evidence="9 10">BX0805</strain>
    </source>
</reference>
<keyword evidence="4" id="KW-0378">Hydrolase</keyword>
<evidence type="ECO:0000313" key="10">
    <source>
        <dbReference type="Proteomes" id="UP000621540"/>
    </source>
</evidence>
<evidence type="ECO:0000256" key="4">
    <source>
        <dbReference type="ARBA" id="ARBA00022801"/>
    </source>
</evidence>
<dbReference type="PANTHER" id="PTHR30255">
    <property type="entry name" value="SINGLE-STRANDED-DNA-SPECIFIC EXONUCLEASE RECJ"/>
    <property type="match status" value="1"/>
</dbReference>
<gene>
    <name evidence="9" type="primary">recJ</name>
    <name evidence="9" type="ORF">H8Z76_10800</name>
</gene>
<dbReference type="RefSeq" id="WP_186982482.1">
    <property type="nucleotide sequence ID" value="NZ_JACOQH010000008.1"/>
</dbReference>
<dbReference type="Pfam" id="PF02272">
    <property type="entry name" value="DHHA1"/>
    <property type="match status" value="1"/>
</dbReference>
<keyword evidence="5 9" id="KW-0269">Exonuclease</keyword>
<proteinExistence type="inferred from homology"/>
<dbReference type="InterPro" id="IPR004610">
    <property type="entry name" value="RecJ"/>
</dbReference>
<dbReference type="EMBL" id="JACOQH010000008">
    <property type="protein sequence ID" value="MBC5754494.1"/>
    <property type="molecule type" value="Genomic_DNA"/>
</dbReference>
<dbReference type="InterPro" id="IPR051673">
    <property type="entry name" value="SSDNA_exonuclease_RecJ"/>
</dbReference>
<dbReference type="Gene3D" id="3.90.1640.30">
    <property type="match status" value="1"/>
</dbReference>
<feature type="domain" description="DHHA1" evidence="7">
    <location>
        <begin position="355"/>
        <end position="447"/>
    </location>
</feature>
<protein>
    <recommendedName>
        <fullName evidence="2">Single-stranded-DNA-specific exonuclease RecJ</fullName>
    </recommendedName>
</protein>
<dbReference type="NCBIfam" id="TIGR00644">
    <property type="entry name" value="recJ"/>
    <property type="match status" value="1"/>
</dbReference>
<dbReference type="InterPro" id="IPR041122">
    <property type="entry name" value="RecJ_OB"/>
</dbReference>
<evidence type="ECO:0000256" key="5">
    <source>
        <dbReference type="ARBA" id="ARBA00022839"/>
    </source>
</evidence>
<evidence type="ECO:0000256" key="3">
    <source>
        <dbReference type="ARBA" id="ARBA00022722"/>
    </source>
</evidence>